<dbReference type="RefSeq" id="WP_121671899.1">
    <property type="nucleotide sequence ID" value="NZ_BMXM01000003.1"/>
</dbReference>
<sequence length="207" mass="23604">MNWLSRVFGHTQAPDPYRPDPQPLAPFEQALEEGLLIARHGVFLAVRNRLIVRALREGKAFDEEQAARVVSEELTLAAEEQREYAEGARRLLEVAGRSGGIADHAHDYHRIDTLTLSRRQRLYSALADALEAYREDPDDVANFVDRARTEAWNDIGDNVVSQLDQRMSSFADEPEYEMRRPERLRQLLEVDLPALLPRNTDGDQSRG</sequence>
<evidence type="ECO:0000313" key="1">
    <source>
        <dbReference type="EMBL" id="RLP73043.1"/>
    </source>
</evidence>
<accession>A0A3L6ZYD7</accession>
<name>A0A3L6ZYD7_9MICO</name>
<comment type="caution">
    <text evidence="1">The sequence shown here is derived from an EMBL/GenBank/DDBJ whole genome shotgun (WGS) entry which is preliminary data.</text>
</comment>
<keyword evidence="2" id="KW-1185">Reference proteome</keyword>
<dbReference type="EMBL" id="RCUV01000003">
    <property type="protein sequence ID" value="RLP73043.1"/>
    <property type="molecule type" value="Genomic_DNA"/>
</dbReference>
<gene>
    <name evidence="1" type="ORF">D9V29_03300</name>
</gene>
<reference evidence="1 2" key="1">
    <citation type="submission" date="2018-10" db="EMBL/GenBank/DDBJ databases">
        <authorList>
            <person name="Li J."/>
        </authorList>
    </citation>
    <scope>NUCLEOTIDE SEQUENCE [LARGE SCALE GENOMIC DNA]</scope>
    <source>
        <strain evidence="1 2">CCTCC AB209002</strain>
    </source>
</reference>
<protein>
    <recommendedName>
        <fullName evidence="3">Asparagine synthase</fullName>
    </recommendedName>
</protein>
<dbReference type="OrthoDB" id="5118185at2"/>
<dbReference type="AlphaFoldDB" id="A0A3L6ZYD7"/>
<dbReference type="Proteomes" id="UP000270299">
    <property type="component" value="Unassembled WGS sequence"/>
</dbReference>
<evidence type="ECO:0000313" key="2">
    <source>
        <dbReference type="Proteomes" id="UP000270299"/>
    </source>
</evidence>
<organism evidence="1 2">
    <name type="scientific">Mycetocola manganoxydans</name>
    <dbReference type="NCBI Taxonomy" id="699879"/>
    <lineage>
        <taxon>Bacteria</taxon>
        <taxon>Bacillati</taxon>
        <taxon>Actinomycetota</taxon>
        <taxon>Actinomycetes</taxon>
        <taxon>Micrococcales</taxon>
        <taxon>Microbacteriaceae</taxon>
        <taxon>Mycetocola</taxon>
    </lineage>
</organism>
<proteinExistence type="predicted"/>
<evidence type="ECO:0008006" key="3">
    <source>
        <dbReference type="Google" id="ProtNLM"/>
    </source>
</evidence>